<protein>
    <submittedName>
        <fullName evidence="2">Uncharacterized protein</fullName>
    </submittedName>
</protein>
<dbReference type="AlphaFoldDB" id="A0A6H0UL20"/>
<dbReference type="RefSeq" id="WP_167839264.1">
    <property type="nucleotide sequence ID" value="NZ_CP047617.1"/>
</dbReference>
<accession>A0A6H0UL20</accession>
<evidence type="ECO:0000313" key="2">
    <source>
        <dbReference type="EMBL" id="QIW55035.1"/>
    </source>
</evidence>
<gene>
    <name evidence="2" type="ORF">GU336_12680</name>
</gene>
<keyword evidence="1" id="KW-1133">Transmembrane helix</keyword>
<proteinExistence type="predicted"/>
<feature type="transmembrane region" description="Helical" evidence="1">
    <location>
        <begin position="40"/>
        <end position="63"/>
    </location>
</feature>
<evidence type="ECO:0000256" key="1">
    <source>
        <dbReference type="SAM" id="Phobius"/>
    </source>
</evidence>
<dbReference type="Proteomes" id="UP000501945">
    <property type="component" value="Plasmid pLraf_19_5_1"/>
</dbReference>
<keyword evidence="2" id="KW-0614">Plasmid</keyword>
<dbReference type="EMBL" id="CP047617">
    <property type="protein sequence ID" value="QIW55035.1"/>
    <property type="molecule type" value="Genomic_DNA"/>
</dbReference>
<keyword evidence="1" id="KW-0812">Transmembrane</keyword>
<evidence type="ECO:0000313" key="3">
    <source>
        <dbReference type="Proteomes" id="UP000501945"/>
    </source>
</evidence>
<geneLocation type="plasmid" evidence="3">
    <name>plraf_19_5_1</name>
</geneLocation>
<name>A0A6H0UL20_9LACT</name>
<sequence length="98" mass="11153">MIEIPQVLRKDYATKSGFEAKDIQSLLLIGGGLAVIDLAFIYGTILKIIFGVVFGGLLFYSFLPSKMHKNWKKYQTFNAYINKDNNVYTALMRRPKGE</sequence>
<reference evidence="2 3" key="1">
    <citation type="submission" date="2019-12" db="EMBL/GenBank/DDBJ databases">
        <title>Whole genome sequences of Lactococcus raffinolactis strains isolated from sewage.</title>
        <authorList>
            <person name="Ybazeta G."/>
            <person name="Ross M."/>
            <person name="Brabant-Kirwan D."/>
            <person name="Saleh M."/>
            <person name="Dillon J.A."/>
            <person name="Splinter K."/>
            <person name="Nokhbeh R."/>
        </authorList>
    </citation>
    <scope>NUCLEOTIDE SEQUENCE [LARGE SCALE GENOMIC DNA]</scope>
    <source>
        <strain evidence="2 3">Lr_19_5</strain>
        <plasmid evidence="3">plraf_19_5_1</plasmid>
    </source>
</reference>
<organism evidence="2 3">
    <name type="scientific">Pseudolactococcus raffinolactis</name>
    <dbReference type="NCBI Taxonomy" id="1366"/>
    <lineage>
        <taxon>Bacteria</taxon>
        <taxon>Bacillati</taxon>
        <taxon>Bacillota</taxon>
        <taxon>Bacilli</taxon>
        <taxon>Lactobacillales</taxon>
        <taxon>Streptococcaceae</taxon>
        <taxon>Pseudolactococcus</taxon>
    </lineage>
</organism>
<keyword evidence="1" id="KW-0472">Membrane</keyword>